<feature type="domain" description="TonB C-terminal" evidence="7">
    <location>
        <begin position="103"/>
        <end position="201"/>
    </location>
</feature>
<evidence type="ECO:0000256" key="6">
    <source>
        <dbReference type="SAM" id="SignalP"/>
    </source>
</evidence>
<evidence type="ECO:0000313" key="8">
    <source>
        <dbReference type="EMBL" id="MDQ9171696.1"/>
    </source>
</evidence>
<dbReference type="EMBL" id="JAUYVH010000011">
    <property type="protein sequence ID" value="MDQ9171696.1"/>
    <property type="molecule type" value="Genomic_DNA"/>
</dbReference>
<protein>
    <submittedName>
        <fullName evidence="8">Energy transducer TonB</fullName>
    </submittedName>
</protein>
<reference evidence="8 9" key="1">
    <citation type="submission" date="2023-08" db="EMBL/GenBank/DDBJ databases">
        <title>Oxalobacteraceae gen .nov., isolated from river sludge outside the plant.</title>
        <authorList>
            <person name="Zhao S.Y."/>
        </authorList>
    </citation>
    <scope>NUCLEOTIDE SEQUENCE [LARGE SCALE GENOMIC DNA]</scope>
    <source>
        <strain evidence="8 9">R-40</strain>
    </source>
</reference>
<feature type="compositionally biased region" description="Basic residues" evidence="5">
    <location>
        <begin position="54"/>
        <end position="76"/>
    </location>
</feature>
<evidence type="ECO:0000256" key="1">
    <source>
        <dbReference type="ARBA" id="ARBA00004167"/>
    </source>
</evidence>
<evidence type="ECO:0000313" key="9">
    <source>
        <dbReference type="Proteomes" id="UP001225596"/>
    </source>
</evidence>
<feature type="compositionally biased region" description="Low complexity" evidence="5">
    <location>
        <begin position="36"/>
        <end position="53"/>
    </location>
</feature>
<feature type="region of interest" description="Disordered" evidence="5">
    <location>
        <begin position="20"/>
        <end position="87"/>
    </location>
</feature>
<keyword evidence="9" id="KW-1185">Reference proteome</keyword>
<evidence type="ECO:0000256" key="5">
    <source>
        <dbReference type="SAM" id="MobiDB-lite"/>
    </source>
</evidence>
<dbReference type="PROSITE" id="PS52015">
    <property type="entry name" value="TONB_CTD"/>
    <property type="match status" value="1"/>
</dbReference>
<name>A0ABU1BUM5_9BURK</name>
<dbReference type="Proteomes" id="UP001225596">
    <property type="component" value="Unassembled WGS sequence"/>
</dbReference>
<evidence type="ECO:0000256" key="4">
    <source>
        <dbReference type="ARBA" id="ARBA00023136"/>
    </source>
</evidence>
<dbReference type="SUPFAM" id="SSF74653">
    <property type="entry name" value="TolA/TonB C-terminal domain"/>
    <property type="match status" value="1"/>
</dbReference>
<dbReference type="Pfam" id="PF13103">
    <property type="entry name" value="TonB_2"/>
    <property type="match status" value="1"/>
</dbReference>
<accession>A0ABU1BUM5</accession>
<comment type="subcellular location">
    <subcellularLocation>
        <location evidence="1">Membrane</location>
        <topology evidence="1">Single-pass membrane protein</topology>
    </subcellularLocation>
</comment>
<feature type="compositionally biased region" description="Polar residues" evidence="5">
    <location>
        <begin position="24"/>
        <end position="33"/>
    </location>
</feature>
<dbReference type="RefSeq" id="WP_338437635.1">
    <property type="nucleotide sequence ID" value="NZ_JAUYVH010000011.1"/>
</dbReference>
<keyword evidence="3" id="KW-1133">Transmembrane helix</keyword>
<proteinExistence type="predicted"/>
<evidence type="ECO:0000256" key="3">
    <source>
        <dbReference type="ARBA" id="ARBA00022989"/>
    </source>
</evidence>
<evidence type="ECO:0000259" key="7">
    <source>
        <dbReference type="PROSITE" id="PS52015"/>
    </source>
</evidence>
<dbReference type="InterPro" id="IPR006260">
    <property type="entry name" value="TonB/TolA_C"/>
</dbReference>
<evidence type="ECO:0000256" key="2">
    <source>
        <dbReference type="ARBA" id="ARBA00022692"/>
    </source>
</evidence>
<dbReference type="NCBIfam" id="TIGR01352">
    <property type="entry name" value="tonB_Cterm"/>
    <property type="match status" value="1"/>
</dbReference>
<sequence length="210" mass="22874">MKMRFLLAVTALFCGATPLGAQEVDSNTGTSAEANAAPAKQPKAAPKSAATAKPKTKPKAKPKTKKKPAAKSKKPAKAPTVPRADHISEEERAAIAVARQQYKQDVAEWIGKTSTAKMHQERPQALLRSVVVLKFSVNAQGKVVKSSVRRSNRDREAEEAAMASLKEASPLPKPPAILVRHGPVEMHETWLFNKDGRFQIRSTAQKQMDH</sequence>
<organism evidence="8 9">
    <name type="scientific">Keguizhuia sedimenti</name>
    <dbReference type="NCBI Taxonomy" id="3064264"/>
    <lineage>
        <taxon>Bacteria</taxon>
        <taxon>Pseudomonadati</taxon>
        <taxon>Pseudomonadota</taxon>
        <taxon>Betaproteobacteria</taxon>
        <taxon>Burkholderiales</taxon>
        <taxon>Oxalobacteraceae</taxon>
        <taxon>Keguizhuia</taxon>
    </lineage>
</organism>
<gene>
    <name evidence="8" type="ORF">Q8A64_14880</name>
</gene>
<keyword evidence="4" id="KW-0472">Membrane</keyword>
<keyword evidence="6" id="KW-0732">Signal</keyword>
<comment type="caution">
    <text evidence="8">The sequence shown here is derived from an EMBL/GenBank/DDBJ whole genome shotgun (WGS) entry which is preliminary data.</text>
</comment>
<keyword evidence="2" id="KW-0812">Transmembrane</keyword>
<dbReference type="Gene3D" id="3.30.1150.10">
    <property type="match status" value="1"/>
</dbReference>
<dbReference type="InterPro" id="IPR037682">
    <property type="entry name" value="TonB_C"/>
</dbReference>
<feature type="signal peptide" evidence="6">
    <location>
        <begin position="1"/>
        <end position="21"/>
    </location>
</feature>
<feature type="chain" id="PRO_5046314203" evidence="6">
    <location>
        <begin position="22"/>
        <end position="210"/>
    </location>
</feature>